<protein>
    <recommendedName>
        <fullName evidence="7">NADP-dependent oxidoreductase domain-containing protein</fullName>
    </recommendedName>
</protein>
<reference evidence="8 9" key="1">
    <citation type="journal article" date="2021" name="Nat. Plants">
        <title>The Taxus genome provides insights into paclitaxel biosynthesis.</title>
        <authorList>
            <person name="Xiong X."/>
            <person name="Gou J."/>
            <person name="Liao Q."/>
            <person name="Li Y."/>
            <person name="Zhou Q."/>
            <person name="Bi G."/>
            <person name="Li C."/>
            <person name="Du R."/>
            <person name="Wang X."/>
            <person name="Sun T."/>
            <person name="Guo L."/>
            <person name="Liang H."/>
            <person name="Lu P."/>
            <person name="Wu Y."/>
            <person name="Zhang Z."/>
            <person name="Ro D.K."/>
            <person name="Shang Y."/>
            <person name="Huang S."/>
            <person name="Yan J."/>
        </authorList>
    </citation>
    <scope>NUCLEOTIDE SEQUENCE [LARGE SCALE GENOMIC DNA]</scope>
    <source>
        <strain evidence="8">Ta-2019</strain>
    </source>
</reference>
<dbReference type="SUPFAM" id="SSF51430">
    <property type="entry name" value="NAD(P)-linked oxidoreductase"/>
    <property type="match status" value="1"/>
</dbReference>
<evidence type="ECO:0000256" key="2">
    <source>
        <dbReference type="ARBA" id="ARBA00022990"/>
    </source>
</evidence>
<dbReference type="PROSITE" id="PS00798">
    <property type="entry name" value="ALDOKETO_REDUCTASE_1"/>
    <property type="match status" value="1"/>
</dbReference>
<sequence>AGYRHIDCARIYGNEKEVGLALKEMFEKNVVNRENLWVTSKLWCTDHAPEDVPQALNITLEDLQLDYLDLYLIHWPMRLKKGSSKGFNPENFCPLDIRSTWNAMEKLLDSGKVRAIGVSNFSIKKLEELLKHAEVVPAVIQVECHPMWQQTNLHNFCKKRGIHITAYSPLGSPGSKHVKSKVTVLEQPVVKQVAEKLGRTPVQVALRWGIQRGCSVLPKSTNEERIKSNLDVFDWSIPQDLMDQFPQIEQERLLRAEFFTHDTHGPYRTVEDFWDGEI</sequence>
<feature type="binding site" evidence="5">
    <location>
        <position position="74"/>
    </location>
    <ligand>
        <name>substrate</name>
    </ligand>
</feature>
<dbReference type="InterPro" id="IPR018170">
    <property type="entry name" value="Aldo/ket_reductase_CS"/>
</dbReference>
<comment type="caution">
    <text evidence="8">The sequence shown here is derived from an EMBL/GenBank/DDBJ whole genome shotgun (WGS) entry which is preliminary data.</text>
</comment>
<feature type="site" description="Lowers pKa of active site Tyr" evidence="6">
    <location>
        <position position="41"/>
    </location>
</feature>
<dbReference type="PROSITE" id="PS00063">
    <property type="entry name" value="ALDOKETO_REDUCTASE_3"/>
    <property type="match status" value="1"/>
</dbReference>
<dbReference type="PIRSF" id="PIRSF000097">
    <property type="entry name" value="AKR"/>
    <property type="match status" value="1"/>
</dbReference>
<evidence type="ECO:0000256" key="6">
    <source>
        <dbReference type="PIRSR" id="PIRSR000097-3"/>
    </source>
</evidence>
<dbReference type="PROSITE" id="PS00062">
    <property type="entry name" value="ALDOKETO_REDUCTASE_2"/>
    <property type="match status" value="1"/>
</dbReference>
<dbReference type="PANTHER" id="PTHR11732">
    <property type="entry name" value="ALDO/KETO REDUCTASE"/>
    <property type="match status" value="1"/>
</dbReference>
<dbReference type="GO" id="GO:0016491">
    <property type="term" value="F:oxidoreductase activity"/>
    <property type="evidence" value="ECO:0007669"/>
    <property type="project" value="UniProtKB-KW"/>
</dbReference>
<gene>
    <name evidence="8" type="ORF">KI387_004508</name>
</gene>
<dbReference type="FunFam" id="3.20.20.100:FF:000010">
    <property type="entry name" value="NADPH-dependent aldo-keto reductase, chloroplastic"/>
    <property type="match status" value="1"/>
</dbReference>
<name>A0AA38GP59_TAXCH</name>
<evidence type="ECO:0000259" key="7">
    <source>
        <dbReference type="Pfam" id="PF00248"/>
    </source>
</evidence>
<organism evidence="8 9">
    <name type="scientific">Taxus chinensis</name>
    <name type="common">Chinese yew</name>
    <name type="synonym">Taxus wallichiana var. chinensis</name>
    <dbReference type="NCBI Taxonomy" id="29808"/>
    <lineage>
        <taxon>Eukaryota</taxon>
        <taxon>Viridiplantae</taxon>
        <taxon>Streptophyta</taxon>
        <taxon>Embryophyta</taxon>
        <taxon>Tracheophyta</taxon>
        <taxon>Spermatophyta</taxon>
        <taxon>Pinopsida</taxon>
        <taxon>Pinidae</taxon>
        <taxon>Conifers II</taxon>
        <taxon>Cupressales</taxon>
        <taxon>Taxaceae</taxon>
        <taxon>Taxus</taxon>
    </lineage>
</organism>
<feature type="active site" description="Proton donor" evidence="4">
    <location>
        <position position="12"/>
    </location>
</feature>
<proteinExistence type="inferred from homology"/>
<evidence type="ECO:0000256" key="4">
    <source>
        <dbReference type="PIRSR" id="PIRSR000097-1"/>
    </source>
</evidence>
<dbReference type="EMBL" id="JAHRHJ020000002">
    <property type="protein sequence ID" value="KAH9324330.1"/>
    <property type="molecule type" value="Genomic_DNA"/>
</dbReference>
<dbReference type="Gene3D" id="3.20.20.100">
    <property type="entry name" value="NADP-dependent oxidoreductase domain"/>
    <property type="match status" value="1"/>
</dbReference>
<feature type="non-terminal residue" evidence="8">
    <location>
        <position position="1"/>
    </location>
</feature>
<dbReference type="InterPro" id="IPR023210">
    <property type="entry name" value="NADP_OxRdtase_dom"/>
</dbReference>
<dbReference type="Proteomes" id="UP000824469">
    <property type="component" value="Unassembled WGS sequence"/>
</dbReference>
<feature type="domain" description="NADP-dependent oxidoreductase" evidence="7">
    <location>
        <begin position="1"/>
        <end position="247"/>
    </location>
</feature>
<evidence type="ECO:0000256" key="3">
    <source>
        <dbReference type="ARBA" id="ARBA00023002"/>
    </source>
</evidence>
<accession>A0AA38GP59</accession>
<dbReference type="OMA" id="TWHHRVQ"/>
<dbReference type="InterPro" id="IPR036812">
    <property type="entry name" value="NAD(P)_OxRdtase_dom_sf"/>
</dbReference>
<dbReference type="Pfam" id="PF00248">
    <property type="entry name" value="Aldo_ket_red"/>
    <property type="match status" value="1"/>
</dbReference>
<comment type="similarity">
    <text evidence="1">Belongs to the aldo/keto reductase family.</text>
</comment>
<dbReference type="PRINTS" id="PR00069">
    <property type="entry name" value="ALDKETRDTASE"/>
</dbReference>
<keyword evidence="3" id="KW-0560">Oxidoreductase</keyword>
<dbReference type="InterPro" id="IPR020471">
    <property type="entry name" value="AKR"/>
</dbReference>
<evidence type="ECO:0000313" key="8">
    <source>
        <dbReference type="EMBL" id="KAH9324330.1"/>
    </source>
</evidence>
<evidence type="ECO:0000256" key="1">
    <source>
        <dbReference type="ARBA" id="ARBA00007905"/>
    </source>
</evidence>
<evidence type="ECO:0000256" key="5">
    <source>
        <dbReference type="PIRSR" id="PIRSR000097-2"/>
    </source>
</evidence>
<dbReference type="AlphaFoldDB" id="A0AA38GP59"/>
<evidence type="ECO:0000313" key="9">
    <source>
        <dbReference type="Proteomes" id="UP000824469"/>
    </source>
</evidence>
<keyword evidence="9" id="KW-1185">Reference proteome</keyword>
<keyword evidence="2" id="KW-0007">Acetylation</keyword>